<reference evidence="1 2" key="1">
    <citation type="journal article" date="2012" name="Appl. Environ. Microbiol.">
        <title>Short-read sequencing for genomic analysis of the brown rot fungus Fibroporia radiculosa.</title>
        <authorList>
            <person name="Tang J.D."/>
            <person name="Perkins A.D."/>
            <person name="Sonstegard T.S."/>
            <person name="Schroeder S.G."/>
            <person name="Burgess S.C."/>
            <person name="Diehl S.V."/>
        </authorList>
    </citation>
    <scope>NUCLEOTIDE SEQUENCE [LARGE SCALE GENOMIC DNA]</scope>
    <source>
        <strain evidence="1 2">TFFH 294</strain>
    </source>
</reference>
<dbReference type="GeneID" id="24098984"/>
<proteinExistence type="predicted"/>
<dbReference type="Proteomes" id="UP000006352">
    <property type="component" value="Unassembled WGS sequence"/>
</dbReference>
<dbReference type="EMBL" id="HE797141">
    <property type="protein sequence ID" value="CCM04073.1"/>
    <property type="molecule type" value="Genomic_DNA"/>
</dbReference>
<dbReference type="AlphaFoldDB" id="J4GAV4"/>
<dbReference type="InParanoid" id="J4GAV4"/>
<protein>
    <submittedName>
        <fullName evidence="1">Uncharacterized protein</fullName>
    </submittedName>
</protein>
<accession>J4GAV4</accession>
<name>J4GAV4_9APHY</name>
<gene>
    <name evidence="1" type="ORF">FIBRA_06232</name>
</gene>
<dbReference type="RefSeq" id="XP_012183356.1">
    <property type="nucleotide sequence ID" value="XM_012327966.1"/>
</dbReference>
<evidence type="ECO:0000313" key="1">
    <source>
        <dbReference type="EMBL" id="CCM04073.1"/>
    </source>
</evidence>
<organism evidence="1 2">
    <name type="scientific">Fibroporia radiculosa</name>
    <dbReference type="NCBI Taxonomy" id="599839"/>
    <lineage>
        <taxon>Eukaryota</taxon>
        <taxon>Fungi</taxon>
        <taxon>Dikarya</taxon>
        <taxon>Basidiomycota</taxon>
        <taxon>Agaricomycotina</taxon>
        <taxon>Agaricomycetes</taxon>
        <taxon>Polyporales</taxon>
        <taxon>Fibroporiaceae</taxon>
        <taxon>Fibroporia</taxon>
    </lineage>
</organism>
<keyword evidence="2" id="KW-1185">Reference proteome</keyword>
<sequence>MVAVNLARLTGTASILPLQLPSGYSGKFYEKWEEEGKLTGFSGSKDVPMWYGWRELTFGVYDYEEK</sequence>
<evidence type="ECO:0000313" key="2">
    <source>
        <dbReference type="Proteomes" id="UP000006352"/>
    </source>
</evidence>
<dbReference type="HOGENOM" id="CLU_2831215_0_0_1"/>